<dbReference type="Gene3D" id="3.40.50.1820">
    <property type="entry name" value="alpha/beta hydrolase"/>
    <property type="match status" value="1"/>
</dbReference>
<reference evidence="3 5" key="1">
    <citation type="journal article" date="2019" name="Emerg. Microbes Infect.">
        <title>Comprehensive subspecies identification of 175 nontuberculous mycobacteria species based on 7547 genomic profiles.</title>
        <authorList>
            <person name="Matsumoto Y."/>
            <person name="Kinjo T."/>
            <person name="Motooka D."/>
            <person name="Nabeya D."/>
            <person name="Jung N."/>
            <person name="Uechi K."/>
            <person name="Horii T."/>
            <person name="Iida T."/>
            <person name="Fujita J."/>
            <person name="Nakamura S."/>
        </authorList>
    </citation>
    <scope>NUCLEOTIDE SEQUENCE [LARGE SCALE GENOMIC DNA]</scope>
    <source>
        <strain evidence="3 5">JCM 12375</strain>
    </source>
</reference>
<evidence type="ECO:0000313" key="5">
    <source>
        <dbReference type="Proteomes" id="UP000465622"/>
    </source>
</evidence>
<evidence type="ECO:0000259" key="2">
    <source>
        <dbReference type="Pfam" id="PF12697"/>
    </source>
</evidence>
<dbReference type="PANTHER" id="PTHR43798">
    <property type="entry name" value="MONOACYLGLYCEROL LIPASE"/>
    <property type="match status" value="1"/>
</dbReference>
<reference evidence="3" key="2">
    <citation type="submission" date="2020-02" db="EMBL/GenBank/DDBJ databases">
        <authorList>
            <person name="Matsumoto Y."/>
            <person name="Kinjo T."/>
            <person name="Motooka D."/>
            <person name="Nabeya D."/>
            <person name="Jung N."/>
            <person name="Uechi K."/>
            <person name="Horii T."/>
            <person name="Iida T."/>
            <person name="Fujita J."/>
            <person name="Nakamura S."/>
        </authorList>
    </citation>
    <scope>NUCLEOTIDE SEQUENCE</scope>
    <source>
        <strain evidence="3">JCM 12375</strain>
    </source>
</reference>
<dbReference type="EMBL" id="AP022567">
    <property type="protein sequence ID" value="BBX35293.1"/>
    <property type="molecule type" value="Genomic_DNA"/>
</dbReference>
<dbReference type="AlphaFoldDB" id="A0AAI8TWL6"/>
<dbReference type="Pfam" id="PF12697">
    <property type="entry name" value="Abhydrolase_6"/>
    <property type="match status" value="1"/>
</dbReference>
<dbReference type="InterPro" id="IPR000639">
    <property type="entry name" value="Epox_hydrolase-like"/>
</dbReference>
<name>A0AAI8TWL6_MYCME</name>
<dbReference type="Proteomes" id="UP001241092">
    <property type="component" value="Chromosome"/>
</dbReference>
<dbReference type="GO" id="GO:0016020">
    <property type="term" value="C:membrane"/>
    <property type="evidence" value="ECO:0007669"/>
    <property type="project" value="TreeGrafter"/>
</dbReference>
<dbReference type="GO" id="GO:0070205">
    <property type="term" value="F:2-succinyl-6-hydroxy-2,4-cyclohexadiene-1-carboxylate synthase activity"/>
    <property type="evidence" value="ECO:0007669"/>
    <property type="project" value="UniProtKB-EC"/>
</dbReference>
<dbReference type="EC" id="4.2.99.20" evidence="4"/>
<dbReference type="SUPFAM" id="SSF53474">
    <property type="entry name" value="alpha/beta-Hydrolases"/>
    <property type="match status" value="1"/>
</dbReference>
<dbReference type="GO" id="GO:0016787">
    <property type="term" value="F:hydrolase activity"/>
    <property type="evidence" value="ECO:0007669"/>
    <property type="project" value="UniProtKB-KW"/>
</dbReference>
<evidence type="ECO:0000313" key="6">
    <source>
        <dbReference type="Proteomes" id="UP001241092"/>
    </source>
</evidence>
<evidence type="ECO:0000313" key="4">
    <source>
        <dbReference type="EMBL" id="BDY30196.1"/>
    </source>
</evidence>
<proteinExistence type="predicted"/>
<dbReference type="Proteomes" id="UP000465622">
    <property type="component" value="Chromosome"/>
</dbReference>
<evidence type="ECO:0000256" key="1">
    <source>
        <dbReference type="ARBA" id="ARBA00022801"/>
    </source>
</evidence>
<dbReference type="InterPro" id="IPR029058">
    <property type="entry name" value="AB_hydrolase_fold"/>
</dbReference>
<keyword evidence="1 3" id="KW-0378">Hydrolase</keyword>
<reference evidence="4" key="3">
    <citation type="submission" date="2023-03" db="EMBL/GenBank/DDBJ databases">
        <title>Draft genome sequence of a Mycolicibacterium mageritense strain H4_3_1 isolated from a hybrid biological-inorganic system reactor.</title>
        <authorList>
            <person name="Feng X."/>
            <person name="Kazama D."/>
            <person name="Sato K."/>
            <person name="Kobayashi H."/>
        </authorList>
    </citation>
    <scope>NUCLEOTIDE SEQUENCE</scope>
    <source>
        <strain evidence="4">H4_3_1</strain>
    </source>
</reference>
<gene>
    <name evidence="4" type="primary">menH_6</name>
    <name evidence="4" type="ORF">hbim_04139</name>
    <name evidence="3" type="ORF">MMAGJ_45750</name>
</gene>
<dbReference type="PANTHER" id="PTHR43798:SF31">
    <property type="entry name" value="AB HYDROLASE SUPERFAMILY PROTEIN YCLE"/>
    <property type="match status" value="1"/>
</dbReference>
<dbReference type="InterPro" id="IPR000073">
    <property type="entry name" value="AB_hydrolase_1"/>
</dbReference>
<sequence length="281" mass="30529">MSGGMAERAPIHLGTPDGEPILLLHPFLLSQSVWKYVAPQLADTGRYDVFAPTMAGHHGGPHAPLLLDVATLADDVERRLDALGWCTAHIVGNSLGGWVAFELERRGRARTLTGIAPAGGWARFTPAKYEIIAKFMAGMPIVLAATLFGERILRLPFSRQIAYLAVSATPDGITDSDRRDLIDDLAHCPAYFKLMVKALTTAGLMEIADSRTPTHLVICEKDRVLPTPRFTRHFTNSLAADAVVTTLDGVGHVPMFEAPDRITKLITEFVDSHTDQARATG</sequence>
<keyword evidence="4" id="KW-0456">Lyase</keyword>
<feature type="domain" description="AB hydrolase-1" evidence="2">
    <location>
        <begin position="21"/>
        <end position="262"/>
    </location>
</feature>
<organism evidence="4 6">
    <name type="scientific">Mycolicibacterium mageritense</name>
    <name type="common">Mycobacterium mageritense</name>
    <dbReference type="NCBI Taxonomy" id="53462"/>
    <lineage>
        <taxon>Bacteria</taxon>
        <taxon>Bacillati</taxon>
        <taxon>Actinomycetota</taxon>
        <taxon>Actinomycetes</taxon>
        <taxon>Mycobacteriales</taxon>
        <taxon>Mycobacteriaceae</taxon>
        <taxon>Mycolicibacterium</taxon>
    </lineage>
</organism>
<dbReference type="EMBL" id="AP027452">
    <property type="protein sequence ID" value="BDY30196.1"/>
    <property type="molecule type" value="Genomic_DNA"/>
</dbReference>
<accession>A0AAI8TWL6</accession>
<dbReference type="PRINTS" id="PR00412">
    <property type="entry name" value="EPOXHYDRLASE"/>
</dbReference>
<keyword evidence="5" id="KW-1185">Reference proteome</keyword>
<evidence type="ECO:0000313" key="3">
    <source>
        <dbReference type="EMBL" id="BBX35293.1"/>
    </source>
</evidence>
<protein>
    <submittedName>
        <fullName evidence="4">2-succinyl-6-hydroxy-2, 4-cyclohexadiene-1-carboxylate synthase</fullName>
        <ecNumber evidence="4">4.2.99.20</ecNumber>
    </submittedName>
    <submittedName>
        <fullName evidence="3">Alpha/beta hydrolase</fullName>
    </submittedName>
</protein>
<dbReference type="InterPro" id="IPR050266">
    <property type="entry name" value="AB_hydrolase_sf"/>
</dbReference>